<proteinExistence type="predicted"/>
<comment type="caution">
    <text evidence="2">The sequence shown here is derived from an EMBL/GenBank/DDBJ whole genome shotgun (WGS) entry which is preliminary data.</text>
</comment>
<accession>A0ABD1HT93</accession>
<keyword evidence="3" id="KW-1185">Reference proteome</keyword>
<dbReference type="EMBL" id="JBEAFC010000004">
    <property type="protein sequence ID" value="KAL1559705.1"/>
    <property type="molecule type" value="Genomic_DNA"/>
</dbReference>
<evidence type="ECO:0000313" key="2">
    <source>
        <dbReference type="EMBL" id="KAL1559705.1"/>
    </source>
</evidence>
<evidence type="ECO:0000313" key="3">
    <source>
        <dbReference type="Proteomes" id="UP001567538"/>
    </source>
</evidence>
<feature type="compositionally biased region" description="Polar residues" evidence="1">
    <location>
        <begin position="1"/>
        <end position="24"/>
    </location>
</feature>
<evidence type="ECO:0000256" key="1">
    <source>
        <dbReference type="SAM" id="MobiDB-lite"/>
    </source>
</evidence>
<organism evidence="2 3">
    <name type="scientific">Salvia divinorum</name>
    <name type="common">Maria pastora</name>
    <name type="synonym">Diviner's sage</name>
    <dbReference type="NCBI Taxonomy" id="28513"/>
    <lineage>
        <taxon>Eukaryota</taxon>
        <taxon>Viridiplantae</taxon>
        <taxon>Streptophyta</taxon>
        <taxon>Embryophyta</taxon>
        <taxon>Tracheophyta</taxon>
        <taxon>Spermatophyta</taxon>
        <taxon>Magnoliopsida</taxon>
        <taxon>eudicotyledons</taxon>
        <taxon>Gunneridae</taxon>
        <taxon>Pentapetalae</taxon>
        <taxon>asterids</taxon>
        <taxon>lamiids</taxon>
        <taxon>Lamiales</taxon>
        <taxon>Lamiaceae</taxon>
        <taxon>Nepetoideae</taxon>
        <taxon>Mentheae</taxon>
        <taxon>Salviinae</taxon>
        <taxon>Salvia</taxon>
        <taxon>Salvia subgen. Calosphace</taxon>
    </lineage>
</organism>
<feature type="compositionally biased region" description="Basic and acidic residues" evidence="1">
    <location>
        <begin position="44"/>
        <end position="55"/>
    </location>
</feature>
<dbReference type="Proteomes" id="UP001567538">
    <property type="component" value="Unassembled WGS sequence"/>
</dbReference>
<feature type="compositionally biased region" description="Low complexity" evidence="1">
    <location>
        <begin position="59"/>
        <end position="70"/>
    </location>
</feature>
<dbReference type="AlphaFoldDB" id="A0ABD1HT93"/>
<protein>
    <submittedName>
        <fullName evidence="2">Uncharacterized protein</fullName>
    </submittedName>
</protein>
<name>A0ABD1HT93_SALDI</name>
<gene>
    <name evidence="2" type="ORF">AAHA92_10017</name>
</gene>
<sequence>MYPNSPNRRNTTPISQPNSNSQQRNVKRGETEQRQPIPTPTHTEFIDRLRAEPRRRTTQLRLLWTTPSSNRGRRASGSRLTRTRRRHPLHGDLLLEQQCGDSEQARACREQRRRRTTNRRGGDRKTKAGLEQQRPMVLEYSEMATAGATEPRRGWSAESGNNVREGEL</sequence>
<feature type="region of interest" description="Disordered" evidence="1">
    <location>
        <begin position="1"/>
        <end position="168"/>
    </location>
</feature>
<feature type="compositionally biased region" description="Basic residues" evidence="1">
    <location>
        <begin position="71"/>
        <end position="88"/>
    </location>
</feature>
<reference evidence="2 3" key="1">
    <citation type="submission" date="2024-06" db="EMBL/GenBank/DDBJ databases">
        <title>A chromosome level genome sequence of Diviner's sage (Salvia divinorum).</title>
        <authorList>
            <person name="Ford S.A."/>
            <person name="Ro D.-K."/>
            <person name="Ness R.W."/>
            <person name="Phillips M.A."/>
        </authorList>
    </citation>
    <scope>NUCLEOTIDE SEQUENCE [LARGE SCALE GENOMIC DNA]</scope>
    <source>
        <strain evidence="2">SAF-2024a</strain>
        <tissue evidence="2">Leaf</tissue>
    </source>
</reference>